<keyword evidence="1" id="KW-0732">Signal</keyword>
<reference evidence="2" key="1">
    <citation type="submission" date="2021-12" db="EMBL/GenBank/DDBJ databases">
        <authorList>
            <person name="King R."/>
        </authorList>
    </citation>
    <scope>NUCLEOTIDE SEQUENCE</scope>
</reference>
<evidence type="ECO:0000313" key="3">
    <source>
        <dbReference type="Proteomes" id="UP001152759"/>
    </source>
</evidence>
<dbReference type="KEGG" id="btab:109036941"/>
<feature type="signal peptide" evidence="1">
    <location>
        <begin position="1"/>
        <end position="24"/>
    </location>
</feature>
<dbReference type="Proteomes" id="UP001152759">
    <property type="component" value="Chromosome 6"/>
</dbReference>
<feature type="chain" id="PRO_5040369729" evidence="1">
    <location>
        <begin position="25"/>
        <end position="207"/>
    </location>
</feature>
<protein>
    <submittedName>
        <fullName evidence="2">Uncharacterized protein</fullName>
    </submittedName>
</protein>
<keyword evidence="3" id="KW-1185">Reference proteome</keyword>
<evidence type="ECO:0000313" key="2">
    <source>
        <dbReference type="EMBL" id="CAH0392203.1"/>
    </source>
</evidence>
<evidence type="ECO:0000256" key="1">
    <source>
        <dbReference type="SAM" id="SignalP"/>
    </source>
</evidence>
<gene>
    <name evidence="2" type="ORF">BEMITA_LOCUS10747</name>
</gene>
<dbReference type="Gene3D" id="2.60.20.10">
    <property type="entry name" value="Crystallins"/>
    <property type="match status" value="1"/>
</dbReference>
<sequence>MREKFAPTSAVILTLYLTLASVAPDSITLFEDRNFEGDHCDIDVVGCKPVCPGLDRKVSSLKGNATCVNFFRGANCTMYMGSWNSSMSEIRDLKHTAGQDSMMSVGDCNQPIDPANSVSFYEDKFFGGKRCNIEVQGCKPMCPDLENRASSAQGAVCVKIYKEPNCTRYLGVFDFKEGAFGDFKYTTLQDTVASVSDCDYVKPFKAP</sequence>
<proteinExistence type="predicted"/>
<dbReference type="AlphaFoldDB" id="A0A9P0AHY4"/>
<organism evidence="2 3">
    <name type="scientific">Bemisia tabaci</name>
    <name type="common">Sweetpotato whitefly</name>
    <name type="synonym">Aleurodes tabaci</name>
    <dbReference type="NCBI Taxonomy" id="7038"/>
    <lineage>
        <taxon>Eukaryota</taxon>
        <taxon>Metazoa</taxon>
        <taxon>Ecdysozoa</taxon>
        <taxon>Arthropoda</taxon>
        <taxon>Hexapoda</taxon>
        <taxon>Insecta</taxon>
        <taxon>Pterygota</taxon>
        <taxon>Neoptera</taxon>
        <taxon>Paraneoptera</taxon>
        <taxon>Hemiptera</taxon>
        <taxon>Sternorrhyncha</taxon>
        <taxon>Aleyrodoidea</taxon>
        <taxon>Aleyrodidae</taxon>
        <taxon>Aleyrodinae</taxon>
        <taxon>Bemisia</taxon>
    </lineage>
</organism>
<dbReference type="EMBL" id="OU963867">
    <property type="protein sequence ID" value="CAH0392203.1"/>
    <property type="molecule type" value="Genomic_DNA"/>
</dbReference>
<accession>A0A9P0AHY4</accession>
<name>A0A9P0AHY4_BEMTA</name>